<feature type="compositionally biased region" description="Polar residues" evidence="5">
    <location>
        <begin position="339"/>
        <end position="348"/>
    </location>
</feature>
<dbReference type="Proteomes" id="UP000694865">
    <property type="component" value="Unplaced"/>
</dbReference>
<evidence type="ECO:0000256" key="4">
    <source>
        <dbReference type="ARBA" id="ARBA00023242"/>
    </source>
</evidence>
<feature type="compositionally biased region" description="Basic residues" evidence="5">
    <location>
        <begin position="816"/>
        <end position="829"/>
    </location>
</feature>
<feature type="compositionally biased region" description="Basic and acidic residues" evidence="5">
    <location>
        <begin position="324"/>
        <end position="338"/>
    </location>
</feature>
<feature type="compositionally biased region" description="Basic residues" evidence="5">
    <location>
        <begin position="493"/>
        <end position="506"/>
    </location>
</feature>
<feature type="compositionally biased region" description="Polar residues" evidence="5">
    <location>
        <begin position="626"/>
        <end position="637"/>
    </location>
</feature>
<dbReference type="InterPro" id="IPR025974">
    <property type="entry name" value="Mif2/CENP-C_cupin"/>
</dbReference>
<feature type="region of interest" description="Disordered" evidence="5">
    <location>
        <begin position="908"/>
        <end position="993"/>
    </location>
</feature>
<feature type="compositionally biased region" description="Basic and acidic residues" evidence="5">
    <location>
        <begin position="714"/>
        <end position="726"/>
    </location>
</feature>
<keyword evidence="4" id="KW-0539">Nucleus</keyword>
<feature type="compositionally biased region" description="Polar residues" evidence="5">
    <location>
        <begin position="298"/>
        <end position="316"/>
    </location>
</feature>
<keyword evidence="3" id="KW-0238">DNA-binding</keyword>
<feature type="compositionally biased region" description="Basic and acidic residues" evidence="5">
    <location>
        <begin position="930"/>
        <end position="941"/>
    </location>
</feature>
<feature type="compositionally biased region" description="Basic and acidic residues" evidence="5">
    <location>
        <begin position="1059"/>
        <end position="1080"/>
    </location>
</feature>
<feature type="compositionally biased region" description="Basic and acidic residues" evidence="5">
    <location>
        <begin position="949"/>
        <end position="966"/>
    </location>
</feature>
<evidence type="ECO:0000313" key="8">
    <source>
        <dbReference type="RefSeq" id="XP_002733834.1"/>
    </source>
</evidence>
<feature type="compositionally biased region" description="Basic residues" evidence="5">
    <location>
        <begin position="580"/>
        <end position="593"/>
    </location>
</feature>
<dbReference type="InterPro" id="IPR011051">
    <property type="entry name" value="RmlC_Cupin_sf"/>
</dbReference>
<keyword evidence="7" id="KW-1185">Reference proteome</keyword>
<feature type="compositionally biased region" description="Basic residues" evidence="5">
    <location>
        <begin position="373"/>
        <end position="383"/>
    </location>
</feature>
<feature type="compositionally biased region" description="Low complexity" evidence="5">
    <location>
        <begin position="857"/>
        <end position="871"/>
    </location>
</feature>
<comment type="subcellular location">
    <subcellularLocation>
        <location evidence="1">Nucleus</location>
    </subcellularLocation>
</comment>
<dbReference type="GeneID" id="100376010"/>
<feature type="compositionally biased region" description="Basic residues" evidence="5">
    <location>
        <begin position="1041"/>
        <end position="1051"/>
    </location>
</feature>
<feature type="region of interest" description="Disordered" evidence="5">
    <location>
        <begin position="1103"/>
        <end position="1188"/>
    </location>
</feature>
<comment type="similarity">
    <text evidence="2">Belongs to the CENP-C/MIF2 family.</text>
</comment>
<feature type="compositionally biased region" description="Basic and acidic residues" evidence="5">
    <location>
        <begin position="641"/>
        <end position="658"/>
    </location>
</feature>
<feature type="compositionally biased region" description="Basic residues" evidence="5">
    <location>
        <begin position="667"/>
        <end position="684"/>
    </location>
</feature>
<feature type="compositionally biased region" description="Low complexity" evidence="5">
    <location>
        <begin position="98"/>
        <end position="112"/>
    </location>
</feature>
<reference evidence="8" key="1">
    <citation type="submission" date="2025-08" db="UniProtKB">
        <authorList>
            <consortium name="RefSeq"/>
        </authorList>
    </citation>
    <scope>IDENTIFICATION</scope>
    <source>
        <tissue evidence="8">Testes</tissue>
    </source>
</reference>
<feature type="region of interest" description="Disordered" evidence="5">
    <location>
        <begin position="1017"/>
        <end position="1089"/>
    </location>
</feature>
<protein>
    <submittedName>
        <fullName evidence="8">Centromere protein C-like</fullName>
    </submittedName>
</protein>
<name>A0ABM0GNG9_SACKO</name>
<feature type="compositionally biased region" description="Polar residues" evidence="5">
    <location>
        <begin position="388"/>
        <end position="403"/>
    </location>
</feature>
<feature type="region of interest" description="Disordered" evidence="5">
    <location>
        <begin position="792"/>
        <end position="833"/>
    </location>
</feature>
<evidence type="ECO:0000259" key="6">
    <source>
        <dbReference type="Pfam" id="PF11699"/>
    </source>
</evidence>
<feature type="compositionally biased region" description="Acidic residues" evidence="5">
    <location>
        <begin position="183"/>
        <end position="195"/>
    </location>
</feature>
<evidence type="ECO:0000256" key="2">
    <source>
        <dbReference type="ARBA" id="ARBA00010291"/>
    </source>
</evidence>
<feature type="compositionally biased region" description="Polar residues" evidence="5">
    <location>
        <begin position="509"/>
        <end position="520"/>
    </location>
</feature>
<dbReference type="InterPro" id="IPR028386">
    <property type="entry name" value="CENP-C/Mif2/cnp3"/>
</dbReference>
<feature type="region of interest" description="Disordered" evidence="5">
    <location>
        <begin position="78"/>
        <end position="112"/>
    </location>
</feature>
<proteinExistence type="inferred from homology"/>
<dbReference type="RefSeq" id="XP_002733834.1">
    <property type="nucleotide sequence ID" value="XM_002733788.2"/>
</dbReference>
<feature type="compositionally biased region" description="Polar residues" evidence="5">
    <location>
        <begin position="1108"/>
        <end position="1123"/>
    </location>
</feature>
<dbReference type="PANTHER" id="PTHR16684:SF11">
    <property type="entry name" value="CENTROMERE PROTEIN C"/>
    <property type="match status" value="1"/>
</dbReference>
<feature type="region of interest" description="Disordered" evidence="5">
    <location>
        <begin position="857"/>
        <end position="893"/>
    </location>
</feature>
<gene>
    <name evidence="8" type="primary">LOC100376010</name>
</gene>
<dbReference type="Gene3D" id="2.60.120.10">
    <property type="entry name" value="Jelly Rolls"/>
    <property type="match status" value="1"/>
</dbReference>
<feature type="compositionally biased region" description="Basic residues" evidence="5">
    <location>
        <begin position="1155"/>
        <end position="1177"/>
    </location>
</feature>
<evidence type="ECO:0000313" key="7">
    <source>
        <dbReference type="Proteomes" id="UP000694865"/>
    </source>
</evidence>
<dbReference type="Pfam" id="PF11699">
    <property type="entry name" value="CENP-C_C"/>
    <property type="match status" value="1"/>
</dbReference>
<feature type="region of interest" description="Disordered" evidence="5">
    <location>
        <begin position="298"/>
        <end position="760"/>
    </location>
</feature>
<accession>A0ABM0GNG9</accession>
<sequence>MALQQESGIVRPFIRGNIGRRTGRPVLKKTPRVNSDGFDVFDDYWTDTSESDDDWSVMSYASHNGDNINRTLTLQKKTVTKKKRSSPLKAMPTFSPRSASTVGGSASVSNNNNPVQKENIIFPSSPANITGTILKVPSAHVESPNTTTTIVEKRRLTFSRVVTDDETEDNLPTCDAEQQGTEVETDEQVLTEDEDSMRCQESPAINQTDTNIHRTSISTAAESYSLALPPSPNKKRKSILKVANAPHDTPEESFLNLSLLKKVVSPVVAHKTLLEIDDESDASETHEFVILSDNESFEISNSRQSQQSTKSAVMNKSHNRKGEHKAVGDADINRDSKNNNRQTNQGNQIKKVVVREQYDENDDSDQEVVFTLKSKKPKKRGPKTKSTNRSTVHQNINNNSQDLSDMEVDVPTVHESSDSDYSENIAMDSPRQSNKRPLVNKSHNRKVQQEANDAASYVESRNKDRQTKQKKKLTRKQYDDDDDVSEHEVISQKSKKSGTRGSKTKRSTVDQIINNNSQDLSDMEVDVPTVHESSDSDYSENIAMDSPRQSNKRPLVNKSHNRKVQQEANDAASYVESRNKNRQTKQKKKLTRKQYHDDDVSEHEVVISQKSKKSGTRGSKTKRSTVDQNINNNSQDLSEPESEHDVQSMHENFMHESDYSENIAKYSPRRPIKGTSRNKSRNKKIRDDLQVDDTDSYSDSDSGNDNRQTKQRQKKQDAIGRRHYDEITFYDAPVASEKLKKQKRKGSKTKGPNKTNAHRNINNNIEETGEDVHSEIIALAATVLKESPMKKGTGVVAEKKRHYEAEKPSASSAAVKSKKKATTKGKAYKAKTSEKKKLNIYKDSTVDIENIEIVISSQNSSQSQRNATTSQKKGKIQNRQATPARKSNRTRIPPVEFWVLDNSQYQGTDLDESTSEKAKKNKQQPNLNEVHGKVQESNKDVKKAKKGLSNKEKVNESVLARKDEYVKNNSSTTRKKTSMVVKSSATPARKSNRSRIPPVEFWVLNESQGQDTVMKENTLPKEQQTPKEWPSEVQRSNKAANKAKKKPKQSRGKMNNVTELEKVENNTNTDRKKTEKKKSSVGEYSESSELYSSLLQEFDSVVNENEDSASSSGENTLVNTQNESLKRQRDQSASDNRDSDYEVMAKIQKVTKNATKSKNKQPKNKKASSRTKSKTNTKHPFSTHSVSETPAGKKIMKVEKQKIITACNNPTPGTRRSRRNRVPPTRFWMLEKPIYERRQSGGLALVDIQTPSTKIRVKRNNNIPKKGHSKKAVNKIPEYTSNVFHDVQLDGTYEEISDVMIPVIDTSTNSVINIDCVRPSFAIDYHGPTGEPACPDDSLIISKSIDEKDFSVGSLILRPLQSKPAQLVGQYTLAFIVKTGLLNVLIHETEFLVRTDDHFFVPPGNAYSLQNLKNEDAEIIFFLVKK</sequence>
<dbReference type="PANTHER" id="PTHR16684">
    <property type="entry name" value="CENTROMERE PROTEIN C"/>
    <property type="match status" value="1"/>
</dbReference>
<feature type="compositionally biased region" description="Basic and acidic residues" evidence="5">
    <location>
        <begin position="797"/>
        <end position="807"/>
    </location>
</feature>
<feature type="compositionally biased region" description="Basic and acidic residues" evidence="5">
    <location>
        <begin position="594"/>
        <end position="605"/>
    </location>
</feature>
<evidence type="ECO:0000256" key="3">
    <source>
        <dbReference type="ARBA" id="ARBA00023125"/>
    </source>
</evidence>
<feature type="compositionally biased region" description="Polar residues" evidence="5">
    <location>
        <begin position="1178"/>
        <end position="1188"/>
    </location>
</feature>
<dbReference type="SUPFAM" id="SSF51182">
    <property type="entry name" value="RmlC-like cupins"/>
    <property type="match status" value="1"/>
</dbReference>
<feature type="compositionally biased region" description="Basic and acidic residues" evidence="5">
    <location>
        <begin position="1124"/>
        <end position="1140"/>
    </location>
</feature>
<evidence type="ECO:0000256" key="1">
    <source>
        <dbReference type="ARBA" id="ARBA00004123"/>
    </source>
</evidence>
<organism evidence="7 8">
    <name type="scientific">Saccoglossus kowalevskii</name>
    <name type="common">Acorn worm</name>
    <dbReference type="NCBI Taxonomy" id="10224"/>
    <lineage>
        <taxon>Eukaryota</taxon>
        <taxon>Metazoa</taxon>
        <taxon>Hemichordata</taxon>
        <taxon>Enteropneusta</taxon>
        <taxon>Harrimaniidae</taxon>
        <taxon>Saccoglossus</taxon>
    </lineage>
</organism>
<feature type="domain" description="Mif2/CENP-C cupin" evidence="6">
    <location>
        <begin position="1342"/>
        <end position="1421"/>
    </location>
</feature>
<evidence type="ECO:0000256" key="5">
    <source>
        <dbReference type="SAM" id="MobiDB-lite"/>
    </source>
</evidence>
<feature type="region of interest" description="Disordered" evidence="5">
    <location>
        <begin position="178"/>
        <end position="199"/>
    </location>
</feature>
<dbReference type="InterPro" id="IPR014710">
    <property type="entry name" value="RmlC-like_jellyroll"/>
</dbReference>
<feature type="compositionally biased region" description="Basic residues" evidence="5">
    <location>
        <begin position="610"/>
        <end position="623"/>
    </location>
</feature>